<dbReference type="InterPro" id="IPR057388">
    <property type="entry name" value="Hexapep_UGP3_C"/>
</dbReference>
<dbReference type="OrthoDB" id="185373at2759"/>
<evidence type="ECO:0000313" key="2">
    <source>
        <dbReference type="EMBL" id="KAG0488768.1"/>
    </source>
</evidence>
<dbReference type="SUPFAM" id="SSF53448">
    <property type="entry name" value="Nucleotide-diphospho-sugar transferases"/>
    <property type="match status" value="1"/>
</dbReference>
<dbReference type="InterPro" id="IPR029044">
    <property type="entry name" value="Nucleotide-diphossugar_trans"/>
</dbReference>
<evidence type="ECO:0000259" key="1">
    <source>
        <dbReference type="Pfam" id="PF25441"/>
    </source>
</evidence>
<proteinExistence type="predicted"/>
<gene>
    <name evidence="2" type="ORF">HPP92_007579</name>
</gene>
<sequence>MDSRGSLLDIIRNASELLSHCNIEIPKIEDNSNYLLCGPPFIILLHPALGPLWEVTRQKFFGGAISEGSELQIEVTEFYWRDVQLDGSLIIVAENALGSTTINSHGEQILHYGQRCGRCKLENVKVLNRGIDWSSPNHAYWKEDIKRFEMLKVLLHGNAEFEAMNVVIEGNHVFEVPDGYRMLIISHNEGFEVKLEHIKEEMMVTGSWFWEYKLNGHHILLRKETCTTTQGPVASQGGNHTSSLKPIIVLNFINNVEMSHGGRQNKKRETDEGGSLHLFLCFSHPLDQWNVAPPLPDLPLASST</sequence>
<dbReference type="AlphaFoldDB" id="A0A835V8U8"/>
<reference evidence="2 3" key="1">
    <citation type="journal article" date="2020" name="Nat. Food">
        <title>A phased Vanilla planifolia genome enables genetic improvement of flavour and production.</title>
        <authorList>
            <person name="Hasing T."/>
            <person name="Tang H."/>
            <person name="Brym M."/>
            <person name="Khazi F."/>
            <person name="Huang T."/>
            <person name="Chambers A.H."/>
        </authorList>
    </citation>
    <scope>NUCLEOTIDE SEQUENCE [LARGE SCALE GENOMIC DNA]</scope>
    <source>
        <tissue evidence="2">Leaf</tissue>
    </source>
</reference>
<accession>A0A835V8U8</accession>
<protein>
    <recommendedName>
        <fullName evidence="1">UGP3-like C-terminal hexapeptide repeats domain-containing protein</fullName>
    </recommendedName>
</protein>
<feature type="domain" description="UGP3-like C-terminal hexapeptide repeats" evidence="1">
    <location>
        <begin position="60"/>
        <end position="222"/>
    </location>
</feature>
<evidence type="ECO:0000313" key="3">
    <source>
        <dbReference type="Proteomes" id="UP000636800"/>
    </source>
</evidence>
<name>A0A835V8U8_VANPL</name>
<dbReference type="EMBL" id="JADCNL010000003">
    <property type="protein sequence ID" value="KAG0488768.1"/>
    <property type="molecule type" value="Genomic_DNA"/>
</dbReference>
<keyword evidence="3" id="KW-1185">Reference proteome</keyword>
<comment type="caution">
    <text evidence="2">The sequence shown here is derived from an EMBL/GenBank/DDBJ whole genome shotgun (WGS) entry which is preliminary data.</text>
</comment>
<dbReference type="Proteomes" id="UP000636800">
    <property type="component" value="Chromosome 3"/>
</dbReference>
<dbReference type="Pfam" id="PF25441">
    <property type="entry name" value="Hexapep_UGP3_C"/>
    <property type="match status" value="1"/>
</dbReference>
<organism evidence="2 3">
    <name type="scientific">Vanilla planifolia</name>
    <name type="common">Vanilla</name>
    <dbReference type="NCBI Taxonomy" id="51239"/>
    <lineage>
        <taxon>Eukaryota</taxon>
        <taxon>Viridiplantae</taxon>
        <taxon>Streptophyta</taxon>
        <taxon>Embryophyta</taxon>
        <taxon>Tracheophyta</taxon>
        <taxon>Spermatophyta</taxon>
        <taxon>Magnoliopsida</taxon>
        <taxon>Liliopsida</taxon>
        <taxon>Asparagales</taxon>
        <taxon>Orchidaceae</taxon>
        <taxon>Vanilloideae</taxon>
        <taxon>Vanilleae</taxon>
        <taxon>Vanilla</taxon>
    </lineage>
</organism>